<evidence type="ECO:0000259" key="8">
    <source>
        <dbReference type="PROSITE" id="PS50209"/>
    </source>
</evidence>
<dbReference type="GeneID" id="117543206"/>
<dbReference type="KEGG" id="gacu:117543206"/>
<dbReference type="GO" id="GO:0006954">
    <property type="term" value="P:inflammatory response"/>
    <property type="evidence" value="ECO:0007669"/>
    <property type="project" value="UniProtKB-KW"/>
</dbReference>
<evidence type="ECO:0000256" key="4">
    <source>
        <dbReference type="ARBA" id="ARBA00022859"/>
    </source>
</evidence>
<dbReference type="PANTHER" id="PTHR46985:SF2">
    <property type="entry name" value="APOPTOSIS-ASSOCIATED SPECK-LIKE PROTEIN CONTAINING A CARD"/>
    <property type="match status" value="1"/>
</dbReference>
<feature type="region of interest" description="Disordered" evidence="7">
    <location>
        <begin position="172"/>
        <end position="193"/>
    </location>
</feature>
<dbReference type="Gene3D" id="1.10.533.10">
    <property type="entry name" value="Death Domain, Fas"/>
    <property type="match status" value="3"/>
</dbReference>
<evidence type="ECO:0000313" key="11">
    <source>
        <dbReference type="RefSeq" id="XP_034067217.1"/>
    </source>
</evidence>
<keyword evidence="3" id="KW-0399">Innate immunity</keyword>
<feature type="domain" description="Pyrin" evidence="9">
    <location>
        <begin position="84"/>
        <end position="173"/>
    </location>
</feature>
<keyword evidence="6" id="KW-1271">Inflammasome</keyword>
<protein>
    <submittedName>
        <fullName evidence="11">Apoptosis-associated speck-like protein containing a CARD</fullName>
    </submittedName>
</protein>
<dbReference type="InterPro" id="IPR001315">
    <property type="entry name" value="CARD"/>
</dbReference>
<evidence type="ECO:0000256" key="5">
    <source>
        <dbReference type="ARBA" id="ARBA00023198"/>
    </source>
</evidence>
<dbReference type="GO" id="GO:0042981">
    <property type="term" value="P:regulation of apoptotic process"/>
    <property type="evidence" value="ECO:0007669"/>
    <property type="project" value="InterPro"/>
</dbReference>
<keyword evidence="5" id="KW-0395">Inflammatory response</keyword>
<gene>
    <name evidence="11" type="primary">LOC117543206</name>
</gene>
<evidence type="ECO:0000259" key="9">
    <source>
        <dbReference type="PROSITE" id="PS50824"/>
    </source>
</evidence>
<dbReference type="InterPro" id="IPR011029">
    <property type="entry name" value="DEATH-like_dom_sf"/>
</dbReference>
<dbReference type="CDD" id="cd08330">
    <property type="entry name" value="CARD_ASC_NALP1"/>
    <property type="match status" value="1"/>
</dbReference>
<feature type="domain" description="CARD" evidence="8">
    <location>
        <begin position="189"/>
        <end position="280"/>
    </location>
</feature>
<dbReference type="InterPro" id="IPR051249">
    <property type="entry name" value="NLRP_Inflammasome"/>
</dbReference>
<dbReference type="GO" id="GO:0045087">
    <property type="term" value="P:innate immune response"/>
    <property type="evidence" value="ECO:0007669"/>
    <property type="project" value="UniProtKB-KW"/>
</dbReference>
<dbReference type="InterPro" id="IPR004020">
    <property type="entry name" value="DAPIN"/>
</dbReference>
<sequence length="280" mass="31339">MSSQNIKMAIADMFEGLSNNNFNNFRHELLHRKEGPRVARIRVEGKTHFEITNVLVSTFTETGAVGVAVEMLRGIDCNEEADQLEMDKRKAVKLMLSNLSAVNFNNFRSELVHRKKEPRVALNRVEGKCFLEITDVLISTFSETGAVKVSAELLNAMYCNTEAAQLLKDTGVEYSEPGSSNTAGPSAGGTADSKHFVDKHRTELINRVNCVADILDQLLEKEVITQSSYREILVIPTSPQKMRELFSGPLNAAGPRGKDVFYRILEKEEKYLIEELKGKK</sequence>
<feature type="domain" description="Pyrin" evidence="9">
    <location>
        <begin position="1"/>
        <end position="90"/>
    </location>
</feature>
<dbReference type="FunCoup" id="A0A6P8UMQ1">
    <property type="interactions" value="1168"/>
</dbReference>
<dbReference type="GO" id="GO:0061702">
    <property type="term" value="C:canonical inflammasome complex"/>
    <property type="evidence" value="ECO:0007669"/>
    <property type="project" value="UniProtKB-SubCell"/>
</dbReference>
<accession>A0A6P8UMQ1</accession>
<dbReference type="SUPFAM" id="SSF47986">
    <property type="entry name" value="DEATH domain"/>
    <property type="match status" value="3"/>
</dbReference>
<dbReference type="PROSITE" id="PS50824">
    <property type="entry name" value="DAPIN"/>
    <property type="match status" value="2"/>
</dbReference>
<dbReference type="Pfam" id="PF02758">
    <property type="entry name" value="PYRIN"/>
    <property type="match status" value="2"/>
</dbReference>
<organism evidence="10 11">
    <name type="scientific">Gymnodraco acuticeps</name>
    <name type="common">Antarctic dragonfish</name>
    <dbReference type="NCBI Taxonomy" id="8218"/>
    <lineage>
        <taxon>Eukaryota</taxon>
        <taxon>Metazoa</taxon>
        <taxon>Chordata</taxon>
        <taxon>Craniata</taxon>
        <taxon>Vertebrata</taxon>
        <taxon>Euteleostomi</taxon>
        <taxon>Actinopterygii</taxon>
        <taxon>Neopterygii</taxon>
        <taxon>Teleostei</taxon>
        <taxon>Neoteleostei</taxon>
        <taxon>Acanthomorphata</taxon>
        <taxon>Eupercaria</taxon>
        <taxon>Perciformes</taxon>
        <taxon>Notothenioidei</taxon>
        <taxon>Bathydraconidae</taxon>
        <taxon>Gymnodraco</taxon>
    </lineage>
</organism>
<dbReference type="PANTHER" id="PTHR46985">
    <property type="entry name" value="NACHT, LRR AND PYD DOMAINS-CONTAINING PROTEIN 1"/>
    <property type="match status" value="1"/>
</dbReference>
<dbReference type="AlphaFoldDB" id="A0A6P8UMQ1"/>
<evidence type="ECO:0000256" key="6">
    <source>
        <dbReference type="ARBA" id="ARBA00023233"/>
    </source>
</evidence>
<dbReference type="OrthoDB" id="8888059at2759"/>
<dbReference type="SMART" id="SM01289">
    <property type="entry name" value="PYRIN"/>
    <property type="match status" value="2"/>
</dbReference>
<evidence type="ECO:0000256" key="3">
    <source>
        <dbReference type="ARBA" id="ARBA00022588"/>
    </source>
</evidence>
<dbReference type="Proteomes" id="UP000515161">
    <property type="component" value="Unplaced"/>
</dbReference>
<reference evidence="11" key="1">
    <citation type="submission" date="2025-08" db="UniProtKB">
        <authorList>
            <consortium name="RefSeq"/>
        </authorList>
    </citation>
    <scope>IDENTIFICATION</scope>
</reference>
<evidence type="ECO:0000256" key="1">
    <source>
        <dbReference type="ARBA" id="ARBA00004110"/>
    </source>
</evidence>
<dbReference type="InterPro" id="IPR033516">
    <property type="entry name" value="CARD8/ASC/NALP1_CARD"/>
</dbReference>
<proteinExistence type="predicted"/>
<evidence type="ECO:0000256" key="2">
    <source>
        <dbReference type="ARBA" id="ARBA00022490"/>
    </source>
</evidence>
<evidence type="ECO:0000313" key="10">
    <source>
        <dbReference type="Proteomes" id="UP000515161"/>
    </source>
</evidence>
<dbReference type="Pfam" id="PF00619">
    <property type="entry name" value="CARD"/>
    <property type="match status" value="1"/>
</dbReference>
<comment type="subcellular location">
    <subcellularLocation>
        <location evidence="1">Inflammasome</location>
    </subcellularLocation>
</comment>
<name>A0A6P8UMQ1_GYMAC</name>
<dbReference type="RefSeq" id="XP_034067217.1">
    <property type="nucleotide sequence ID" value="XM_034211326.1"/>
</dbReference>
<keyword evidence="10" id="KW-1185">Reference proteome</keyword>
<keyword evidence="2" id="KW-0963">Cytoplasm</keyword>
<dbReference type="InParanoid" id="A0A6P8UMQ1"/>
<dbReference type="PROSITE" id="PS50209">
    <property type="entry name" value="CARD"/>
    <property type="match status" value="1"/>
</dbReference>
<evidence type="ECO:0000256" key="7">
    <source>
        <dbReference type="SAM" id="MobiDB-lite"/>
    </source>
</evidence>
<keyword evidence="4" id="KW-0391">Immunity</keyword>